<dbReference type="Proteomes" id="UP001314261">
    <property type="component" value="Unassembled WGS sequence"/>
</dbReference>
<keyword evidence="4" id="KW-0546">Nucleotide metabolism</keyword>
<comment type="caution">
    <text evidence="7">The sequence shown here is derived from an EMBL/GenBank/DDBJ whole genome shotgun (WGS) entry which is preliminary data.</text>
</comment>
<evidence type="ECO:0000256" key="5">
    <source>
        <dbReference type="ARBA" id="ARBA00047686"/>
    </source>
</evidence>
<dbReference type="PANTHER" id="PTHR11241">
    <property type="entry name" value="DEOXYURIDINE 5'-TRIPHOSPHATE NUCLEOTIDOHYDROLASE"/>
    <property type="match status" value="1"/>
</dbReference>
<accession>A0ABM9MXU6</accession>
<reference evidence="7 8" key="1">
    <citation type="submission" date="2023-10" db="EMBL/GenBank/DDBJ databases">
        <authorList>
            <person name="Botero Cardona J."/>
        </authorList>
    </citation>
    <scope>NUCLEOTIDE SEQUENCE [LARGE SCALE GENOMIC DNA]</scope>
    <source>
        <strain evidence="7 8">R-54839</strain>
    </source>
</reference>
<dbReference type="Pfam" id="PF00692">
    <property type="entry name" value="dUTPase"/>
    <property type="match status" value="1"/>
</dbReference>
<evidence type="ECO:0000259" key="6">
    <source>
        <dbReference type="Pfam" id="PF00692"/>
    </source>
</evidence>
<dbReference type="RefSeq" id="WP_187753848.1">
    <property type="nucleotide sequence ID" value="NZ_CAUZLK010000006.1"/>
</dbReference>
<feature type="domain" description="dUTPase-like" evidence="6">
    <location>
        <begin position="18"/>
        <end position="154"/>
    </location>
</feature>
<gene>
    <name evidence="7" type="ORF">R54839_PPFHFPJH_01204</name>
</gene>
<organism evidence="7 8">
    <name type="scientific">Fructobacillus fructosus</name>
    <dbReference type="NCBI Taxonomy" id="1631"/>
    <lineage>
        <taxon>Bacteria</taxon>
        <taxon>Bacillati</taxon>
        <taxon>Bacillota</taxon>
        <taxon>Bacilli</taxon>
        <taxon>Lactobacillales</taxon>
        <taxon>Lactobacillaceae</taxon>
        <taxon>Fructobacillus</taxon>
    </lineage>
</organism>
<comment type="catalytic activity">
    <reaction evidence="5">
        <text>dUTP + H2O = dUMP + diphosphate + H(+)</text>
        <dbReference type="Rhea" id="RHEA:10248"/>
        <dbReference type="ChEBI" id="CHEBI:15377"/>
        <dbReference type="ChEBI" id="CHEBI:15378"/>
        <dbReference type="ChEBI" id="CHEBI:33019"/>
        <dbReference type="ChEBI" id="CHEBI:61555"/>
        <dbReference type="ChEBI" id="CHEBI:246422"/>
        <dbReference type="EC" id="3.6.1.23"/>
    </reaction>
</comment>
<sequence length="157" mass="17218">MPVRGFEVVTKYEEAGVNLPKRSTMLAAGYDFEAAEDKVIPARGLQESLKPVLVSTGIKAYMQEGEYLQLVSRSSGPIKKKLMMPNGVGVVDADYYNNEKNEGEIFFQFLNFGDEDLQIKKGDRIGQGLFLPFLLADQDADDVKIVRAGGFGSTGEA</sequence>
<dbReference type="EMBL" id="CAUZLR010000007">
    <property type="protein sequence ID" value="CAK1247698.1"/>
    <property type="molecule type" value="Genomic_DNA"/>
</dbReference>
<dbReference type="InterPro" id="IPR036157">
    <property type="entry name" value="dUTPase-like_sf"/>
</dbReference>
<name>A0ABM9MXU6_9LACO</name>
<evidence type="ECO:0000256" key="3">
    <source>
        <dbReference type="ARBA" id="ARBA00022801"/>
    </source>
</evidence>
<dbReference type="Gene3D" id="2.70.40.10">
    <property type="match status" value="1"/>
</dbReference>
<dbReference type="InterPro" id="IPR008181">
    <property type="entry name" value="dUTPase"/>
</dbReference>
<evidence type="ECO:0000256" key="4">
    <source>
        <dbReference type="ARBA" id="ARBA00023080"/>
    </source>
</evidence>
<dbReference type="EC" id="3.6.1.23" evidence="2"/>
<dbReference type="InterPro" id="IPR033704">
    <property type="entry name" value="dUTPase_trimeric"/>
</dbReference>
<dbReference type="CDD" id="cd07557">
    <property type="entry name" value="trimeric_dUTPase"/>
    <property type="match status" value="1"/>
</dbReference>
<keyword evidence="8" id="KW-1185">Reference proteome</keyword>
<evidence type="ECO:0000313" key="8">
    <source>
        <dbReference type="Proteomes" id="UP001314261"/>
    </source>
</evidence>
<evidence type="ECO:0000256" key="2">
    <source>
        <dbReference type="ARBA" id="ARBA00012379"/>
    </source>
</evidence>
<keyword evidence="3 7" id="KW-0378">Hydrolase</keyword>
<dbReference type="PANTHER" id="PTHR11241:SF0">
    <property type="entry name" value="DEOXYURIDINE 5'-TRIPHOSPHATE NUCLEOTIDOHYDROLASE"/>
    <property type="match status" value="1"/>
</dbReference>
<evidence type="ECO:0000313" key="7">
    <source>
        <dbReference type="EMBL" id="CAK1247698.1"/>
    </source>
</evidence>
<evidence type="ECO:0000256" key="1">
    <source>
        <dbReference type="ARBA" id="ARBA00006581"/>
    </source>
</evidence>
<comment type="similarity">
    <text evidence="1">Belongs to the dUTPase family.</text>
</comment>
<protein>
    <recommendedName>
        <fullName evidence="2">dUTP diphosphatase</fullName>
        <ecNumber evidence="2">3.6.1.23</ecNumber>
    </recommendedName>
</protein>
<dbReference type="GO" id="GO:0004170">
    <property type="term" value="F:dUTP diphosphatase activity"/>
    <property type="evidence" value="ECO:0007669"/>
    <property type="project" value="UniProtKB-EC"/>
</dbReference>
<dbReference type="InterPro" id="IPR029054">
    <property type="entry name" value="dUTPase-like"/>
</dbReference>
<proteinExistence type="inferred from homology"/>
<dbReference type="SUPFAM" id="SSF51283">
    <property type="entry name" value="dUTPase-like"/>
    <property type="match status" value="1"/>
</dbReference>